<name>A0A1H8MXY1_9ACTN</name>
<dbReference type="OrthoDB" id="3871793at2"/>
<protein>
    <submittedName>
        <fullName evidence="3">Anti-sigma regulatory factor (Ser/Thr protein kinase)</fullName>
    </submittedName>
</protein>
<dbReference type="AlphaFoldDB" id="A0A1H8MXY1"/>
<keyword evidence="3" id="KW-0808">Transferase</keyword>
<reference evidence="3 4" key="1">
    <citation type="submission" date="2016-10" db="EMBL/GenBank/DDBJ databases">
        <authorList>
            <person name="de Groot N.N."/>
        </authorList>
    </citation>
    <scope>NUCLEOTIDE SEQUENCE [LARGE SCALE GENOMIC DNA]</scope>
    <source>
        <strain evidence="3 4">CGMCC 4.2026</strain>
    </source>
</reference>
<dbReference type="SUPFAM" id="SSF55874">
    <property type="entry name" value="ATPase domain of HSP90 chaperone/DNA topoisomerase II/histidine kinase"/>
    <property type="match status" value="1"/>
</dbReference>
<sequence>MDEYMSRVRIWGLTCPGSLEEVGRARRWTREVLGDSPHADDAALIVTELGANALLHTVSGDPAGSFHVSLALSEHVVCVSVTDAGGAKTVPTVEHPDDGGTHGRGLGMVAALAQHVETLGGEDGRTVTAYLFSSTGVDGATCLPL</sequence>
<evidence type="ECO:0000313" key="3">
    <source>
        <dbReference type="EMBL" id="SEO22098.1"/>
    </source>
</evidence>
<dbReference type="PANTHER" id="PTHR35526:SF3">
    <property type="entry name" value="ANTI-SIGMA-F FACTOR RSBW"/>
    <property type="match status" value="1"/>
</dbReference>
<dbReference type="InterPro" id="IPR036890">
    <property type="entry name" value="HATPase_C_sf"/>
</dbReference>
<dbReference type="CDD" id="cd16936">
    <property type="entry name" value="HATPase_RsbW-like"/>
    <property type="match status" value="1"/>
</dbReference>
<dbReference type="InterPro" id="IPR003594">
    <property type="entry name" value="HATPase_dom"/>
</dbReference>
<dbReference type="PANTHER" id="PTHR35526">
    <property type="entry name" value="ANTI-SIGMA-F FACTOR RSBW-RELATED"/>
    <property type="match status" value="1"/>
</dbReference>
<dbReference type="GO" id="GO:0004674">
    <property type="term" value="F:protein serine/threonine kinase activity"/>
    <property type="evidence" value="ECO:0007669"/>
    <property type="project" value="UniProtKB-KW"/>
</dbReference>
<evidence type="ECO:0000256" key="1">
    <source>
        <dbReference type="ARBA" id="ARBA00022527"/>
    </source>
</evidence>
<keyword evidence="1" id="KW-0723">Serine/threonine-protein kinase</keyword>
<keyword evidence="3" id="KW-0418">Kinase</keyword>
<organism evidence="3 4">
    <name type="scientific">Actinacidiphila rubida</name>
    <dbReference type="NCBI Taxonomy" id="310780"/>
    <lineage>
        <taxon>Bacteria</taxon>
        <taxon>Bacillati</taxon>
        <taxon>Actinomycetota</taxon>
        <taxon>Actinomycetes</taxon>
        <taxon>Kitasatosporales</taxon>
        <taxon>Streptomycetaceae</taxon>
        <taxon>Actinacidiphila</taxon>
    </lineage>
</organism>
<evidence type="ECO:0000259" key="2">
    <source>
        <dbReference type="Pfam" id="PF13581"/>
    </source>
</evidence>
<dbReference type="InterPro" id="IPR050267">
    <property type="entry name" value="Anti-sigma-factor_SerPK"/>
</dbReference>
<evidence type="ECO:0000313" key="4">
    <source>
        <dbReference type="Proteomes" id="UP000181951"/>
    </source>
</evidence>
<keyword evidence="4" id="KW-1185">Reference proteome</keyword>
<gene>
    <name evidence="3" type="ORF">SAMN05216267_102069</name>
</gene>
<proteinExistence type="predicted"/>
<dbReference type="RefSeq" id="WP_069463453.1">
    <property type="nucleotide sequence ID" value="NZ_FODD01000020.1"/>
</dbReference>
<dbReference type="EMBL" id="FODD01000020">
    <property type="protein sequence ID" value="SEO22098.1"/>
    <property type="molecule type" value="Genomic_DNA"/>
</dbReference>
<dbReference type="STRING" id="310780.SAMN05216267_102069"/>
<dbReference type="Pfam" id="PF13581">
    <property type="entry name" value="HATPase_c_2"/>
    <property type="match status" value="1"/>
</dbReference>
<dbReference type="Gene3D" id="3.30.565.10">
    <property type="entry name" value="Histidine kinase-like ATPase, C-terminal domain"/>
    <property type="match status" value="1"/>
</dbReference>
<dbReference type="Proteomes" id="UP000181951">
    <property type="component" value="Unassembled WGS sequence"/>
</dbReference>
<accession>A0A1H8MXY1</accession>
<feature type="domain" description="Histidine kinase/HSP90-like ATPase" evidence="2">
    <location>
        <begin position="18"/>
        <end position="129"/>
    </location>
</feature>